<reference evidence="1 2" key="1">
    <citation type="submission" date="2024-06" db="EMBL/GenBank/DDBJ databases">
        <title>Genomic Encyclopedia of Type Strains, Phase IV (KMG-IV): sequencing the most valuable type-strain genomes for metagenomic binning, comparative biology and taxonomic classification.</title>
        <authorList>
            <person name="Goeker M."/>
        </authorList>
    </citation>
    <scope>NUCLEOTIDE SEQUENCE [LARGE SCALE GENOMIC DNA]</scope>
    <source>
        <strain evidence="1 2">DSM 29780</strain>
    </source>
</reference>
<proteinExistence type="predicted"/>
<dbReference type="Proteomes" id="UP001549047">
    <property type="component" value="Unassembled WGS sequence"/>
</dbReference>
<protein>
    <submittedName>
        <fullName evidence="1">Uncharacterized protein</fullName>
    </submittedName>
</protein>
<dbReference type="RefSeq" id="WP_354553943.1">
    <property type="nucleotide sequence ID" value="NZ_JBEPMB010000001.1"/>
</dbReference>
<gene>
    <name evidence="1" type="ORF">ABID16_000047</name>
</gene>
<comment type="caution">
    <text evidence="1">The sequence shown here is derived from an EMBL/GenBank/DDBJ whole genome shotgun (WGS) entry which is preliminary data.</text>
</comment>
<organism evidence="1 2">
    <name type="scientific">Rhizobium aquaticum</name>
    <dbReference type="NCBI Taxonomy" id="1549636"/>
    <lineage>
        <taxon>Bacteria</taxon>
        <taxon>Pseudomonadati</taxon>
        <taxon>Pseudomonadota</taxon>
        <taxon>Alphaproteobacteria</taxon>
        <taxon>Hyphomicrobiales</taxon>
        <taxon>Rhizobiaceae</taxon>
        <taxon>Rhizobium/Agrobacterium group</taxon>
        <taxon>Rhizobium</taxon>
    </lineage>
</organism>
<evidence type="ECO:0000313" key="1">
    <source>
        <dbReference type="EMBL" id="MET3611742.1"/>
    </source>
</evidence>
<sequence>MKFVLETTHRYWWPVKVRIPDPEAAGKIIEQTLKIQFEPKGRDEALASDEVYQNLTTAKDRADHEQKQLMDVCKGWDDVVGSDKSAVAFTEENFRLALQHSWFRTAVYQAYADSLNGQEARLGN</sequence>
<accession>A0ABV2ITD3</accession>
<dbReference type="EMBL" id="JBEPMB010000001">
    <property type="protein sequence ID" value="MET3611742.1"/>
    <property type="molecule type" value="Genomic_DNA"/>
</dbReference>
<name>A0ABV2ITD3_9HYPH</name>
<keyword evidence="2" id="KW-1185">Reference proteome</keyword>
<evidence type="ECO:0000313" key="2">
    <source>
        <dbReference type="Proteomes" id="UP001549047"/>
    </source>
</evidence>